<dbReference type="CDD" id="cd04301">
    <property type="entry name" value="NAT_SF"/>
    <property type="match status" value="1"/>
</dbReference>
<dbReference type="SUPFAM" id="SSF55729">
    <property type="entry name" value="Acyl-CoA N-acyltransferases (Nat)"/>
    <property type="match status" value="1"/>
</dbReference>
<dbReference type="OrthoDB" id="2832510at2759"/>
<organism evidence="2 3">
    <name type="scientific">Trichomonascus ciferrii</name>
    <dbReference type="NCBI Taxonomy" id="44093"/>
    <lineage>
        <taxon>Eukaryota</taxon>
        <taxon>Fungi</taxon>
        <taxon>Dikarya</taxon>
        <taxon>Ascomycota</taxon>
        <taxon>Saccharomycotina</taxon>
        <taxon>Dipodascomycetes</taxon>
        <taxon>Dipodascales</taxon>
        <taxon>Trichomonascaceae</taxon>
        <taxon>Trichomonascus</taxon>
        <taxon>Trichomonascus ciferrii complex</taxon>
    </lineage>
</organism>
<comment type="caution">
    <text evidence="2">The sequence shown here is derived from an EMBL/GenBank/DDBJ whole genome shotgun (WGS) entry which is preliminary data.</text>
</comment>
<sequence>MTLLEQTLDVEDEGGEKLVLRQINPCTYGYGDALKTAELSLRSFEDGSLNKYRIPETYHYKGLLNHLRYNVLDPEKMLNEFVKGARRYRNLCHLQASGYLLDAQKASMKCYEVYTHEGQPIGYLSMRYPSFDVPNVAQEVISNSRFPRISRLWWWIYTHWTKTKFKVINYFRTSPRFFGGGGVPKDPEYAQKVAKEQKEVESKLPTEAELAAKTFDQLHEINYPRSHYYLLFMLMIDPRYQGKGLGRILIESAIKDIPAASVQFSDGINISHGPVKIELKGTIEGKRLYDKVGFKTFSELHFAEPGKPKSAYYRMDKIKP</sequence>
<reference evidence="2" key="1">
    <citation type="journal article" date="2019" name="G3 (Bethesda)">
        <title>Genome Assemblies of Two Rare Opportunistic Yeast Pathogens: Diutina rugosa (syn. Candida rugosa) and Trichomonascus ciferrii (syn. Candida ciferrii).</title>
        <authorList>
            <person name="Mixao V."/>
            <person name="Saus E."/>
            <person name="Hansen A.P."/>
            <person name="Lass-Florl C."/>
            <person name="Gabaldon T."/>
        </authorList>
    </citation>
    <scope>NUCLEOTIDE SEQUENCE</scope>
    <source>
        <strain evidence="2">CBS 4856</strain>
    </source>
</reference>
<dbReference type="Proteomes" id="UP000761534">
    <property type="component" value="Unassembled WGS sequence"/>
</dbReference>
<dbReference type="EMBL" id="SWFS01000136">
    <property type="protein sequence ID" value="KAA8915845.1"/>
    <property type="molecule type" value="Genomic_DNA"/>
</dbReference>
<feature type="domain" description="N-acetyltransferase" evidence="1">
    <location>
        <begin position="224"/>
        <end position="256"/>
    </location>
</feature>
<dbReference type="Pfam" id="PF00583">
    <property type="entry name" value="Acetyltransf_1"/>
    <property type="match status" value="1"/>
</dbReference>
<proteinExistence type="predicted"/>
<gene>
    <name evidence="2" type="ORF">TRICI_001999</name>
</gene>
<evidence type="ECO:0000313" key="3">
    <source>
        <dbReference type="Proteomes" id="UP000761534"/>
    </source>
</evidence>
<evidence type="ECO:0000259" key="1">
    <source>
        <dbReference type="Pfam" id="PF00583"/>
    </source>
</evidence>
<name>A0A642VC32_9ASCO</name>
<dbReference type="VEuPathDB" id="FungiDB:TRICI_001999"/>
<protein>
    <recommendedName>
        <fullName evidence="1">N-acetyltransferase domain-containing protein</fullName>
    </recommendedName>
</protein>
<evidence type="ECO:0000313" key="2">
    <source>
        <dbReference type="EMBL" id="KAA8915845.1"/>
    </source>
</evidence>
<dbReference type="InterPro" id="IPR016181">
    <property type="entry name" value="Acyl_CoA_acyltransferase"/>
</dbReference>
<dbReference type="GO" id="GO:0016747">
    <property type="term" value="F:acyltransferase activity, transferring groups other than amino-acyl groups"/>
    <property type="evidence" value="ECO:0007669"/>
    <property type="project" value="InterPro"/>
</dbReference>
<dbReference type="InterPro" id="IPR000182">
    <property type="entry name" value="GNAT_dom"/>
</dbReference>
<dbReference type="AlphaFoldDB" id="A0A642VC32"/>
<accession>A0A642VC32</accession>
<keyword evidence="3" id="KW-1185">Reference proteome</keyword>
<dbReference type="Gene3D" id="3.40.630.30">
    <property type="match status" value="1"/>
</dbReference>